<feature type="domain" description="Formyl transferase N-terminal" evidence="3">
    <location>
        <begin position="11"/>
        <end position="183"/>
    </location>
</feature>
<name>A0A850QMS3_9BURK</name>
<protein>
    <recommendedName>
        <fullName evidence="3">Formyl transferase N-terminal domain-containing protein</fullName>
    </recommendedName>
</protein>
<dbReference type="PANTHER" id="PTHR42706">
    <property type="entry name" value="FORMYLTETRAHYDROFOLATE DEFORMYLASE"/>
    <property type="match status" value="1"/>
</dbReference>
<accession>A0A850QMS3</accession>
<evidence type="ECO:0000259" key="3">
    <source>
        <dbReference type="Pfam" id="PF00551"/>
    </source>
</evidence>
<keyword evidence="2" id="KW-0378">Hydrolase</keyword>
<dbReference type="InterPro" id="IPR036477">
    <property type="entry name" value="Formyl_transf_N_sf"/>
</dbReference>
<dbReference type="Gene3D" id="3.40.50.170">
    <property type="entry name" value="Formyl transferase, N-terminal domain"/>
    <property type="match status" value="1"/>
</dbReference>
<dbReference type="GO" id="GO:0006189">
    <property type="term" value="P:'de novo' IMP biosynthetic process"/>
    <property type="evidence" value="ECO:0007669"/>
    <property type="project" value="InterPro"/>
</dbReference>
<keyword evidence="5" id="KW-1185">Reference proteome</keyword>
<dbReference type="GO" id="GO:0006730">
    <property type="term" value="P:one-carbon metabolic process"/>
    <property type="evidence" value="ECO:0007669"/>
    <property type="project" value="UniProtKB-KW"/>
</dbReference>
<dbReference type="PRINTS" id="PR01575">
    <property type="entry name" value="FFH4HYDRLASE"/>
</dbReference>
<evidence type="ECO:0000313" key="4">
    <source>
        <dbReference type="EMBL" id="NVO78935.1"/>
    </source>
</evidence>
<dbReference type="EMBL" id="JABXYJ010000008">
    <property type="protein sequence ID" value="NVO78935.1"/>
    <property type="molecule type" value="Genomic_DNA"/>
</dbReference>
<comment type="caution">
    <text evidence="4">The sequence shown here is derived from an EMBL/GenBank/DDBJ whole genome shotgun (WGS) entry which is preliminary data.</text>
</comment>
<dbReference type="SUPFAM" id="SSF53328">
    <property type="entry name" value="Formyltransferase"/>
    <property type="match status" value="1"/>
</dbReference>
<evidence type="ECO:0000256" key="2">
    <source>
        <dbReference type="ARBA" id="ARBA00022801"/>
    </source>
</evidence>
<dbReference type="InterPro" id="IPR002376">
    <property type="entry name" value="Formyl_transf_N"/>
</dbReference>
<organism evidence="4 5">
    <name type="scientific">Undibacterium oligocarboniphilum</name>
    <dbReference type="NCBI Taxonomy" id="666702"/>
    <lineage>
        <taxon>Bacteria</taxon>
        <taxon>Pseudomonadati</taxon>
        <taxon>Pseudomonadota</taxon>
        <taxon>Betaproteobacteria</taxon>
        <taxon>Burkholderiales</taxon>
        <taxon>Oxalobacteraceae</taxon>
        <taxon>Undibacterium</taxon>
    </lineage>
</organism>
<dbReference type="InterPro" id="IPR004810">
    <property type="entry name" value="PurU"/>
</dbReference>
<gene>
    <name evidence="4" type="ORF">HV832_13985</name>
</gene>
<dbReference type="AlphaFoldDB" id="A0A850QMS3"/>
<reference evidence="4 5" key="1">
    <citation type="submission" date="2020-06" db="EMBL/GenBank/DDBJ databases">
        <authorList>
            <person name="Qiu C."/>
            <person name="Liu Z."/>
        </authorList>
    </citation>
    <scope>NUCLEOTIDE SEQUENCE [LARGE SCALE GENOMIC DNA]</scope>
    <source>
        <strain evidence="4 5">EM 1</strain>
    </source>
</reference>
<evidence type="ECO:0000256" key="1">
    <source>
        <dbReference type="ARBA" id="ARBA00022563"/>
    </source>
</evidence>
<evidence type="ECO:0000313" key="5">
    <source>
        <dbReference type="Proteomes" id="UP000588051"/>
    </source>
</evidence>
<dbReference type="GO" id="GO:0008864">
    <property type="term" value="F:formyltetrahydrofolate deformylase activity"/>
    <property type="evidence" value="ECO:0007669"/>
    <property type="project" value="InterPro"/>
</dbReference>
<sequence length="217" mass="24004">MDTTTSPSLPKIAILVSDEQHALQALMNAQIHGNLGYVDMIISPSRDAEALARQYGVQFVLLPMEKQLSPDQESALLFLLRSHSIDLIIVAKFCARISGVLLNSFPHQVIGVHHSLPFSAAAFERELLAGVRLISARAFYLTTEINQGPVICEEVLRRNLLEPVAALRQRIQDAESLCLIQAVRLHLQNRIAVDDSLCVISTLPMNVLPFPAVTRHD</sequence>
<dbReference type="PANTHER" id="PTHR42706:SF1">
    <property type="entry name" value="FORMYLTETRAHYDROFOLATE DEFORMYLASE 2, MITOCHONDRIAL"/>
    <property type="match status" value="1"/>
</dbReference>
<dbReference type="Proteomes" id="UP000588051">
    <property type="component" value="Unassembled WGS sequence"/>
</dbReference>
<keyword evidence="1" id="KW-0554">One-carbon metabolism</keyword>
<dbReference type="Pfam" id="PF00551">
    <property type="entry name" value="Formyl_trans_N"/>
    <property type="match status" value="1"/>
</dbReference>
<proteinExistence type="predicted"/>